<evidence type="ECO:0008006" key="4">
    <source>
        <dbReference type="Google" id="ProtNLM"/>
    </source>
</evidence>
<dbReference type="Gene3D" id="3.20.20.80">
    <property type="entry name" value="Glycosidases"/>
    <property type="match status" value="1"/>
</dbReference>
<feature type="signal peptide" evidence="1">
    <location>
        <begin position="1"/>
        <end position="28"/>
    </location>
</feature>
<proteinExistence type="predicted"/>
<reference evidence="2" key="1">
    <citation type="journal article" date="2023" name="Genome Biol. Evol.">
        <title>First Whole Genome Sequence and Flow Cytometry Genome Size Data for the Lichen-Forming Fungus Ramalina farinacea (Ascomycota).</title>
        <authorList>
            <person name="Llewellyn T."/>
            <person name="Mian S."/>
            <person name="Hill R."/>
            <person name="Leitch I.J."/>
            <person name="Gaya E."/>
        </authorList>
    </citation>
    <scope>NUCLEOTIDE SEQUENCE</scope>
    <source>
        <strain evidence="2">LIQ254RAFAR</strain>
    </source>
</reference>
<name>A0AA43QLU9_9LECA</name>
<protein>
    <recommendedName>
        <fullName evidence="4">Glycoside hydrolase family 71 protein</fullName>
    </recommendedName>
</protein>
<gene>
    <name evidence="2" type="ORF">OHK93_005940</name>
</gene>
<accession>A0AA43QLU9</accession>
<sequence>MIGTIMNNLWRLAVALPLLLAFFDGAIAVPHKAVESRDIIDRLIFAHFMVGIVEERGSASDWDADMQAAKAASIDAFALNIGTEQGSLTQLGYAYQSAANNGMKVFISFDCSYWSNDNAAQMSSTIQQYAGSGGQLLVDNRPFVSTFVGDGLDIGTIKANSGVNPFFMPNFAPESMTDDCDGLFSWRAWPNNGNPSPPDSQTNITTSDGDEAYVAALNGKPYMAPVSPWFSTHYGQEVSYAKNWVFGNELLWYNRWNEVLNLQQQYIELVTWNDYGESHYLGPLNSAHHDDGASKWVNDMPHDAFLTMAKPYMAAWKANSLDVAPFIKSDSLTYWYRSSVKGVECAATDNCEKPSPTTNDDYFVGKPNGWDLLNDNIFVVALLTEAGTVTVTSADNEPVSFQAQQGQNAFEIPFKAGTQKFELTRNGNTVLSGTSLKSIDTVCTCGFYNFNAYAGSLPASTPASLRSDAYDNFAAGLPSPTCKAQPSLSASDALTIWRKRNFSSLSDHISNLLSLIAIWNVTILRRLVLDPVMWEPHGRGQSRHHLPQSPGTPGWPCSVFVDTRMLGVVVAAKQVGLVHGSV</sequence>
<feature type="chain" id="PRO_5041276306" description="Glycoside hydrolase family 71 protein" evidence="1">
    <location>
        <begin position="29"/>
        <end position="582"/>
    </location>
</feature>
<evidence type="ECO:0000313" key="2">
    <source>
        <dbReference type="EMBL" id="MDI1486680.1"/>
    </source>
</evidence>
<dbReference type="EMBL" id="JAPUFD010000004">
    <property type="protein sequence ID" value="MDI1486680.1"/>
    <property type="molecule type" value="Genomic_DNA"/>
</dbReference>
<evidence type="ECO:0000256" key="1">
    <source>
        <dbReference type="SAM" id="SignalP"/>
    </source>
</evidence>
<dbReference type="GO" id="GO:0051118">
    <property type="term" value="F:glucan endo-1,3-alpha-glucosidase activity"/>
    <property type="evidence" value="ECO:0007669"/>
    <property type="project" value="InterPro"/>
</dbReference>
<keyword evidence="3" id="KW-1185">Reference proteome</keyword>
<dbReference type="InterPro" id="IPR005197">
    <property type="entry name" value="Glyco_hydro_71"/>
</dbReference>
<keyword evidence="1" id="KW-0732">Signal</keyword>
<evidence type="ECO:0000313" key="3">
    <source>
        <dbReference type="Proteomes" id="UP001161017"/>
    </source>
</evidence>
<dbReference type="Proteomes" id="UP001161017">
    <property type="component" value="Unassembled WGS sequence"/>
</dbReference>
<dbReference type="Pfam" id="PF03659">
    <property type="entry name" value="Glyco_hydro_71"/>
    <property type="match status" value="1"/>
</dbReference>
<organism evidence="2 3">
    <name type="scientific">Ramalina farinacea</name>
    <dbReference type="NCBI Taxonomy" id="258253"/>
    <lineage>
        <taxon>Eukaryota</taxon>
        <taxon>Fungi</taxon>
        <taxon>Dikarya</taxon>
        <taxon>Ascomycota</taxon>
        <taxon>Pezizomycotina</taxon>
        <taxon>Lecanoromycetes</taxon>
        <taxon>OSLEUM clade</taxon>
        <taxon>Lecanoromycetidae</taxon>
        <taxon>Lecanorales</taxon>
        <taxon>Lecanorineae</taxon>
        <taxon>Ramalinaceae</taxon>
        <taxon>Ramalina</taxon>
    </lineage>
</organism>
<comment type="caution">
    <text evidence="2">The sequence shown here is derived from an EMBL/GenBank/DDBJ whole genome shotgun (WGS) entry which is preliminary data.</text>
</comment>
<dbReference type="AlphaFoldDB" id="A0AA43QLU9"/>
<dbReference type="CDD" id="cd11577">
    <property type="entry name" value="GH71"/>
    <property type="match status" value="1"/>
</dbReference>